<evidence type="ECO:0000256" key="2">
    <source>
        <dbReference type="SAM" id="SignalP"/>
    </source>
</evidence>
<keyword evidence="2" id="KW-0732">Signal</keyword>
<evidence type="ECO:0000256" key="1">
    <source>
        <dbReference type="SAM" id="MobiDB-lite"/>
    </source>
</evidence>
<dbReference type="OrthoDB" id="3944128at2759"/>
<gene>
    <name evidence="3" type="ORF">COCCADRAFT_101738</name>
</gene>
<evidence type="ECO:0000313" key="3">
    <source>
        <dbReference type="EMBL" id="EUC31246.1"/>
    </source>
</evidence>
<feature type="compositionally biased region" description="Low complexity" evidence="1">
    <location>
        <begin position="27"/>
        <end position="43"/>
    </location>
</feature>
<dbReference type="RefSeq" id="XP_007714440.1">
    <property type="nucleotide sequence ID" value="XM_007716250.1"/>
</dbReference>
<dbReference type="STRING" id="930089.W6YIY9"/>
<feature type="region of interest" description="Disordered" evidence="1">
    <location>
        <begin position="27"/>
        <end position="56"/>
    </location>
</feature>
<sequence length="439" mass="46680">MSSMVMQVCWVIAAYLQVRGLAQSIPSPTSSSNVPSTTVAAPAPTHPPIPPANTPALPSDFSDIPASVISCWDAHASYSSASWFLYTELLSSQNYTWNPWSTTSYSYSAYLNERFDCKTTPLPSLTTLCDGFPRASTSSTKCQTVTETYTFTITGEATYYTPPWSTELDQLPSPTCTVASDYGALCTRLKDAYNWRTSFLSQNPSATGSIAGPGCTVLNDGTVPSQPPCFLEGGTWDAFYWPSTAIPSGSAFCDTNGTNATTTSGPARTAVVSGITMTSPSVYYLLRNAILQTLTGRASLIGNTNTATKTDVFAPSTTASLLTVAQRESDIVTISRVCAGSGQRRYCTFHGSPGFSVADLATVRASEYCGFWGCGASETIYQAEYTPTLGIPVSEVAAQNGVFGDCAWTTPGMRVRTAGTAAYNGGTMKMENWHPITAT</sequence>
<name>W6YIY9_COCC2</name>
<evidence type="ECO:0000313" key="4">
    <source>
        <dbReference type="Proteomes" id="UP000053841"/>
    </source>
</evidence>
<dbReference type="GeneID" id="19142422"/>
<keyword evidence="4" id="KW-1185">Reference proteome</keyword>
<dbReference type="AlphaFoldDB" id="W6YIY9"/>
<reference evidence="3 4" key="1">
    <citation type="journal article" date="2013" name="PLoS Genet.">
        <title>Comparative genome structure, secondary metabolite, and effector coding capacity across Cochliobolus pathogens.</title>
        <authorList>
            <person name="Condon B.J."/>
            <person name="Leng Y."/>
            <person name="Wu D."/>
            <person name="Bushley K.E."/>
            <person name="Ohm R.A."/>
            <person name="Otillar R."/>
            <person name="Martin J."/>
            <person name="Schackwitz W."/>
            <person name="Grimwood J."/>
            <person name="MohdZainudin N."/>
            <person name="Xue C."/>
            <person name="Wang R."/>
            <person name="Manning V.A."/>
            <person name="Dhillon B."/>
            <person name="Tu Z.J."/>
            <person name="Steffenson B.J."/>
            <person name="Salamov A."/>
            <person name="Sun H."/>
            <person name="Lowry S."/>
            <person name="LaButti K."/>
            <person name="Han J."/>
            <person name="Copeland A."/>
            <person name="Lindquist E."/>
            <person name="Barry K."/>
            <person name="Schmutz J."/>
            <person name="Baker S.E."/>
            <person name="Ciuffetti L.M."/>
            <person name="Grigoriev I.V."/>
            <person name="Zhong S."/>
            <person name="Turgeon B.G."/>
        </authorList>
    </citation>
    <scope>NUCLEOTIDE SEQUENCE [LARGE SCALE GENOMIC DNA]</scope>
    <source>
        <strain evidence="3 4">26-R-13</strain>
    </source>
</reference>
<organism evidence="3 4">
    <name type="scientific">Cochliobolus carbonum (strain 26-R-13)</name>
    <name type="common">Maize leaf spot fungus</name>
    <name type="synonym">Bipolaris zeicola</name>
    <dbReference type="NCBI Taxonomy" id="930089"/>
    <lineage>
        <taxon>Eukaryota</taxon>
        <taxon>Fungi</taxon>
        <taxon>Dikarya</taxon>
        <taxon>Ascomycota</taxon>
        <taxon>Pezizomycotina</taxon>
        <taxon>Dothideomycetes</taxon>
        <taxon>Pleosporomycetidae</taxon>
        <taxon>Pleosporales</taxon>
        <taxon>Pleosporineae</taxon>
        <taxon>Pleosporaceae</taxon>
        <taxon>Bipolaris</taxon>
    </lineage>
</organism>
<feature type="compositionally biased region" description="Pro residues" evidence="1">
    <location>
        <begin position="44"/>
        <end position="53"/>
    </location>
</feature>
<feature type="chain" id="PRO_5004886453" description="Ig-like domain-containing protein" evidence="2">
    <location>
        <begin position="23"/>
        <end position="439"/>
    </location>
</feature>
<dbReference type="KEGG" id="bze:COCCADRAFT_101738"/>
<dbReference type="Proteomes" id="UP000053841">
    <property type="component" value="Unassembled WGS sequence"/>
</dbReference>
<evidence type="ECO:0008006" key="5">
    <source>
        <dbReference type="Google" id="ProtNLM"/>
    </source>
</evidence>
<protein>
    <recommendedName>
        <fullName evidence="5">Ig-like domain-containing protein</fullName>
    </recommendedName>
</protein>
<dbReference type="HOGENOM" id="CLU_648873_0_0_1"/>
<dbReference type="EMBL" id="KI964669">
    <property type="protein sequence ID" value="EUC31246.1"/>
    <property type="molecule type" value="Genomic_DNA"/>
</dbReference>
<feature type="signal peptide" evidence="2">
    <location>
        <begin position="1"/>
        <end position="22"/>
    </location>
</feature>
<proteinExistence type="predicted"/>
<accession>W6YIY9</accession>